<evidence type="ECO:0000256" key="2">
    <source>
        <dbReference type="ARBA" id="ARBA00009758"/>
    </source>
</evidence>
<dbReference type="SUPFAM" id="SSF81296">
    <property type="entry name" value="E set domains"/>
    <property type="match status" value="1"/>
</dbReference>
<sequence length="201" mass="22942">MSETEAVTSQEGECENESEIKLNYKPPAQKSLQEIQELDKDDESLAKYKKSLLGEGPVVHDPNVPNVQVTRLTLVCSAAPGPITMDLTGDLEALKKETFVLMEGVEYRVKIHFKVNKDIVSGLKYEHHTYRKGLRMDKATFMVGSYGPRPEEYEYMTPVEEAPKGLISRGSYTIKSQFTDDDKNDHLSWEWHLSIKKEWTD</sequence>
<evidence type="ECO:0000256" key="1">
    <source>
        <dbReference type="ARBA" id="ARBA00004496"/>
    </source>
</evidence>
<dbReference type="InterPro" id="IPR024792">
    <property type="entry name" value="RhoGDI_dom_sf"/>
</dbReference>
<dbReference type="GO" id="GO:0005096">
    <property type="term" value="F:GTPase activator activity"/>
    <property type="evidence" value="ECO:0007669"/>
    <property type="project" value="UniProtKB-KW"/>
</dbReference>
<feature type="compositionally biased region" description="Polar residues" evidence="5">
    <location>
        <begin position="1"/>
        <end position="11"/>
    </location>
</feature>
<dbReference type="GO" id="GO:0005829">
    <property type="term" value="C:cytosol"/>
    <property type="evidence" value="ECO:0007669"/>
    <property type="project" value="TreeGrafter"/>
</dbReference>
<dbReference type="PANTHER" id="PTHR10980:SF15">
    <property type="entry name" value="RHO GDP-DISSOCIATION INHIBITOR 2"/>
    <property type="match status" value="1"/>
</dbReference>
<evidence type="ECO:0000256" key="4">
    <source>
        <dbReference type="ARBA" id="ARBA00022490"/>
    </source>
</evidence>
<dbReference type="AlphaFoldDB" id="A0A8X7XBA6"/>
<feature type="region of interest" description="Disordered" evidence="5">
    <location>
        <begin position="1"/>
        <end position="28"/>
    </location>
</feature>
<reference evidence="6 7" key="1">
    <citation type="journal article" date="2021" name="Cell">
        <title>Tracing the genetic footprints of vertebrate landing in non-teleost ray-finned fishes.</title>
        <authorList>
            <person name="Bi X."/>
            <person name="Wang K."/>
            <person name="Yang L."/>
            <person name="Pan H."/>
            <person name="Jiang H."/>
            <person name="Wei Q."/>
            <person name="Fang M."/>
            <person name="Yu H."/>
            <person name="Zhu C."/>
            <person name="Cai Y."/>
            <person name="He Y."/>
            <person name="Gan X."/>
            <person name="Zeng H."/>
            <person name="Yu D."/>
            <person name="Zhu Y."/>
            <person name="Jiang H."/>
            <person name="Qiu Q."/>
            <person name="Yang H."/>
            <person name="Zhang Y.E."/>
            <person name="Wang W."/>
            <person name="Zhu M."/>
            <person name="He S."/>
            <person name="Zhang G."/>
        </authorList>
    </citation>
    <scope>NUCLEOTIDE SEQUENCE [LARGE SCALE GENOMIC DNA]</scope>
    <source>
        <strain evidence="6">Bchr_013</strain>
    </source>
</reference>
<comment type="subcellular location">
    <subcellularLocation>
        <location evidence="1">Cytoplasm</location>
    </subcellularLocation>
</comment>
<keyword evidence="3" id="KW-0343">GTPase activation</keyword>
<comment type="similarity">
    <text evidence="2">Belongs to the Rho GDI family.</text>
</comment>
<keyword evidence="4" id="KW-0963">Cytoplasm</keyword>
<keyword evidence="7" id="KW-1185">Reference proteome</keyword>
<feature type="non-terminal residue" evidence="6">
    <location>
        <position position="1"/>
    </location>
</feature>
<dbReference type="PANTHER" id="PTHR10980">
    <property type="entry name" value="RHO GDP-DISSOCIATION INHIBITOR"/>
    <property type="match status" value="1"/>
</dbReference>
<organism evidence="6 7">
    <name type="scientific">Polypterus senegalus</name>
    <name type="common">Senegal bichir</name>
    <dbReference type="NCBI Taxonomy" id="55291"/>
    <lineage>
        <taxon>Eukaryota</taxon>
        <taxon>Metazoa</taxon>
        <taxon>Chordata</taxon>
        <taxon>Craniata</taxon>
        <taxon>Vertebrata</taxon>
        <taxon>Euteleostomi</taxon>
        <taxon>Actinopterygii</taxon>
        <taxon>Polypteriformes</taxon>
        <taxon>Polypteridae</taxon>
        <taxon>Polypterus</taxon>
    </lineage>
</organism>
<accession>A0A8X7XBA6</accession>
<dbReference type="Proteomes" id="UP000886611">
    <property type="component" value="Unassembled WGS sequence"/>
</dbReference>
<proteinExistence type="inferred from homology"/>
<evidence type="ECO:0000256" key="3">
    <source>
        <dbReference type="ARBA" id="ARBA00022468"/>
    </source>
</evidence>
<comment type="caution">
    <text evidence="6">The sequence shown here is derived from an EMBL/GenBank/DDBJ whole genome shotgun (WGS) entry which is preliminary data.</text>
</comment>
<evidence type="ECO:0000313" key="6">
    <source>
        <dbReference type="EMBL" id="KAG2464260.1"/>
    </source>
</evidence>
<dbReference type="FunFam" id="2.70.50.30:FF:000004">
    <property type="entry name" value="Rho GDP-dissociation inhibitor 1"/>
    <property type="match status" value="1"/>
</dbReference>
<dbReference type="Gene3D" id="2.70.50.30">
    <property type="entry name" value="Coagulation Factor XIII, subunit A, domain 1"/>
    <property type="match status" value="1"/>
</dbReference>
<dbReference type="OrthoDB" id="1683373at2759"/>
<dbReference type="GO" id="GO:0016020">
    <property type="term" value="C:membrane"/>
    <property type="evidence" value="ECO:0007669"/>
    <property type="project" value="TreeGrafter"/>
</dbReference>
<dbReference type="EMBL" id="JAATIS010003638">
    <property type="protein sequence ID" value="KAG2464260.1"/>
    <property type="molecule type" value="Genomic_DNA"/>
</dbReference>
<dbReference type="GO" id="GO:0007266">
    <property type="term" value="P:Rho protein signal transduction"/>
    <property type="evidence" value="ECO:0007669"/>
    <property type="project" value="InterPro"/>
</dbReference>
<protein>
    <submittedName>
        <fullName evidence="6">GDIR2 inhibitor</fullName>
    </submittedName>
</protein>
<dbReference type="InterPro" id="IPR000406">
    <property type="entry name" value="Rho_GDI"/>
</dbReference>
<evidence type="ECO:0000256" key="5">
    <source>
        <dbReference type="SAM" id="MobiDB-lite"/>
    </source>
</evidence>
<dbReference type="GO" id="GO:0005094">
    <property type="term" value="F:Rho GDP-dissociation inhibitor activity"/>
    <property type="evidence" value="ECO:0007669"/>
    <property type="project" value="InterPro"/>
</dbReference>
<gene>
    <name evidence="6" type="primary">Arhgdib_0</name>
    <name evidence="6" type="ORF">GTO96_0002668</name>
</gene>
<evidence type="ECO:0000313" key="7">
    <source>
        <dbReference type="Proteomes" id="UP000886611"/>
    </source>
</evidence>
<dbReference type="InterPro" id="IPR014756">
    <property type="entry name" value="Ig_E-set"/>
</dbReference>
<feature type="non-terminal residue" evidence="6">
    <location>
        <position position="201"/>
    </location>
</feature>
<dbReference type="PRINTS" id="PR00492">
    <property type="entry name" value="RHOGDI"/>
</dbReference>
<name>A0A8X7XBA6_POLSE</name>
<dbReference type="Pfam" id="PF02115">
    <property type="entry name" value="Rho_GDI"/>
    <property type="match status" value="1"/>
</dbReference>